<dbReference type="GO" id="GO:0000719">
    <property type="term" value="P:photoreactive repair"/>
    <property type="evidence" value="ECO:0007669"/>
    <property type="project" value="TreeGrafter"/>
</dbReference>
<evidence type="ECO:0000259" key="2">
    <source>
        <dbReference type="PROSITE" id="PS51645"/>
    </source>
</evidence>
<dbReference type="SUPFAM" id="SSF52425">
    <property type="entry name" value="Cryptochrome/photolyase, N-terminal domain"/>
    <property type="match status" value="1"/>
</dbReference>
<dbReference type="InterPro" id="IPR052219">
    <property type="entry name" value="Photolyase_Class-2"/>
</dbReference>
<proteinExistence type="predicted"/>
<sequence length="173" mass="20319">MSRDQRVQDNWAFIYSAVSFEFRFGILCLLLFSSKFLDATIRHLSFYVRALKRFLKSTESLNIHFHVLSWEAETVLPAFVKENNIGIIFVITTKNYDKVEGADDWAKKTLKDHSKDKREYIYTKDQFENAETHDLLLECSTASNGKRRQDAWVSSECIGQRKFWNGQIVLKKH</sequence>
<dbReference type="InterPro" id="IPR036155">
    <property type="entry name" value="Crypto/Photolyase_N_sf"/>
</dbReference>
<gene>
    <name evidence="3" type="primary">PHR_1</name>
    <name evidence="3" type="ORF">CEXT_122231</name>
</gene>
<feature type="domain" description="Photolyase/cryptochrome alpha/beta" evidence="2">
    <location>
        <begin position="1"/>
        <end position="138"/>
    </location>
</feature>
<dbReference type="Gene3D" id="3.40.50.620">
    <property type="entry name" value="HUPs"/>
    <property type="match status" value="1"/>
</dbReference>
<dbReference type="PROSITE" id="PS51645">
    <property type="entry name" value="PHR_CRY_ALPHA_BETA"/>
    <property type="match status" value="1"/>
</dbReference>
<protein>
    <submittedName>
        <fullName evidence="3">DNA photolyase</fullName>
    </submittedName>
</protein>
<dbReference type="InterPro" id="IPR014729">
    <property type="entry name" value="Rossmann-like_a/b/a_fold"/>
</dbReference>
<dbReference type="Proteomes" id="UP001054945">
    <property type="component" value="Unassembled WGS sequence"/>
</dbReference>
<evidence type="ECO:0000256" key="1">
    <source>
        <dbReference type="SAM" id="Phobius"/>
    </source>
</evidence>
<accession>A0AAV4Y4V3</accession>
<organism evidence="3 4">
    <name type="scientific">Caerostris extrusa</name>
    <name type="common">Bark spider</name>
    <name type="synonym">Caerostris bankana</name>
    <dbReference type="NCBI Taxonomy" id="172846"/>
    <lineage>
        <taxon>Eukaryota</taxon>
        <taxon>Metazoa</taxon>
        <taxon>Ecdysozoa</taxon>
        <taxon>Arthropoda</taxon>
        <taxon>Chelicerata</taxon>
        <taxon>Arachnida</taxon>
        <taxon>Araneae</taxon>
        <taxon>Araneomorphae</taxon>
        <taxon>Entelegynae</taxon>
        <taxon>Araneoidea</taxon>
        <taxon>Araneidae</taxon>
        <taxon>Caerostris</taxon>
    </lineage>
</organism>
<comment type="caution">
    <text evidence="3">The sequence shown here is derived from an EMBL/GenBank/DDBJ whole genome shotgun (WGS) entry which is preliminary data.</text>
</comment>
<dbReference type="GO" id="GO:0003904">
    <property type="term" value="F:deoxyribodipyrimidine photo-lyase activity"/>
    <property type="evidence" value="ECO:0007669"/>
    <property type="project" value="TreeGrafter"/>
</dbReference>
<name>A0AAV4Y4V3_CAEEX</name>
<evidence type="ECO:0000313" key="4">
    <source>
        <dbReference type="Proteomes" id="UP001054945"/>
    </source>
</evidence>
<reference evidence="3 4" key="1">
    <citation type="submission" date="2021-06" db="EMBL/GenBank/DDBJ databases">
        <title>Caerostris extrusa draft genome.</title>
        <authorList>
            <person name="Kono N."/>
            <person name="Arakawa K."/>
        </authorList>
    </citation>
    <scope>NUCLEOTIDE SEQUENCE [LARGE SCALE GENOMIC DNA]</scope>
</reference>
<dbReference type="AlphaFoldDB" id="A0AAV4Y4V3"/>
<keyword evidence="1" id="KW-0472">Membrane</keyword>
<keyword evidence="1" id="KW-0812">Transmembrane</keyword>
<feature type="transmembrane region" description="Helical" evidence="1">
    <location>
        <begin position="12"/>
        <end position="32"/>
    </location>
</feature>
<dbReference type="Pfam" id="PF00875">
    <property type="entry name" value="DNA_photolyase"/>
    <property type="match status" value="1"/>
</dbReference>
<dbReference type="PANTHER" id="PTHR10211:SF0">
    <property type="entry name" value="DEOXYRIBODIPYRIMIDINE PHOTO-LYASE"/>
    <property type="match status" value="1"/>
</dbReference>
<keyword evidence="1" id="KW-1133">Transmembrane helix</keyword>
<dbReference type="EMBL" id="BPLR01018803">
    <property type="protein sequence ID" value="GIZ02372.1"/>
    <property type="molecule type" value="Genomic_DNA"/>
</dbReference>
<dbReference type="InterPro" id="IPR006050">
    <property type="entry name" value="DNA_photolyase_N"/>
</dbReference>
<keyword evidence="4" id="KW-1185">Reference proteome</keyword>
<evidence type="ECO:0000313" key="3">
    <source>
        <dbReference type="EMBL" id="GIZ02372.1"/>
    </source>
</evidence>
<dbReference type="PANTHER" id="PTHR10211">
    <property type="entry name" value="DEOXYRIBODIPYRIMIDINE PHOTOLYASE"/>
    <property type="match status" value="1"/>
</dbReference>